<evidence type="ECO:0000313" key="3">
    <source>
        <dbReference type="EMBL" id="KAB1224470.1"/>
    </source>
</evidence>
<evidence type="ECO:0000259" key="2">
    <source>
        <dbReference type="Pfam" id="PF13456"/>
    </source>
</evidence>
<proteinExistence type="predicted"/>
<comment type="caution">
    <text evidence="3">The sequence shown here is derived from an EMBL/GenBank/DDBJ whole genome shotgun (WGS) entry which is preliminary data.</text>
</comment>
<dbReference type="InterPro" id="IPR036397">
    <property type="entry name" value="RNaseH_sf"/>
</dbReference>
<sequence length="393" mass="43824">MNSKYPCRKLNFNAPLLSIRRIKGGSTDELSCSGSQVVLQNTIDRVPFSWEQSPGKPKDFERGDIHDGDTPRPRLPPRLWQHPPMETTNNEYPHCVDHAVPDDGCDGNGNGDDAAAFSDAMDVVSLTEAIDIATKDEKAVELDGLKLKLAESSGNESPNYIIKRFLPDAIALAATSALSFSKSFNRKLPKQCNYTEACASRTVGQACSPPKGCLYPWRMKHNLCGIRRDSLNLRHHYRPKQKERCCSSANVSSNSQSLSRLLWLSLYDYTVYMERIRVVDPLIGEDMTAVRAVELALSKQWSHVIFESNSKLLCSNVSQSLLSTSWEIKERILSIRVAFKGQSAWVIHWVPRGFNQKTHLLAQGAAQAKLFGFIDLSSIPLVTVLCDTNSLLL</sequence>
<evidence type="ECO:0000313" key="4">
    <source>
        <dbReference type="Proteomes" id="UP000516437"/>
    </source>
</evidence>
<dbReference type="InterPro" id="IPR007789">
    <property type="entry name" value="DUF688"/>
</dbReference>
<dbReference type="PANTHER" id="PTHR33671:SF1">
    <property type="entry name" value="DUF688 FAMILY PROTEIN"/>
    <property type="match status" value="1"/>
</dbReference>
<dbReference type="InterPro" id="IPR002156">
    <property type="entry name" value="RNaseH_domain"/>
</dbReference>
<dbReference type="Proteomes" id="UP000516437">
    <property type="component" value="Chromosome 2"/>
</dbReference>
<organism evidence="3 4">
    <name type="scientific">Morella rubra</name>
    <name type="common">Chinese bayberry</name>
    <dbReference type="NCBI Taxonomy" id="262757"/>
    <lineage>
        <taxon>Eukaryota</taxon>
        <taxon>Viridiplantae</taxon>
        <taxon>Streptophyta</taxon>
        <taxon>Embryophyta</taxon>
        <taxon>Tracheophyta</taxon>
        <taxon>Spermatophyta</taxon>
        <taxon>Magnoliopsida</taxon>
        <taxon>eudicotyledons</taxon>
        <taxon>Gunneridae</taxon>
        <taxon>Pentapetalae</taxon>
        <taxon>rosids</taxon>
        <taxon>fabids</taxon>
        <taxon>Fagales</taxon>
        <taxon>Myricaceae</taxon>
        <taxon>Morella</taxon>
    </lineage>
</organism>
<dbReference type="OrthoDB" id="767768at2759"/>
<name>A0A6A1WNV8_9ROSI</name>
<dbReference type="Pfam" id="PF13456">
    <property type="entry name" value="RVT_3"/>
    <property type="match status" value="1"/>
</dbReference>
<dbReference type="GO" id="GO:0003676">
    <property type="term" value="F:nucleic acid binding"/>
    <property type="evidence" value="ECO:0007669"/>
    <property type="project" value="InterPro"/>
</dbReference>
<evidence type="ECO:0000256" key="1">
    <source>
        <dbReference type="SAM" id="MobiDB-lite"/>
    </source>
</evidence>
<dbReference type="Pfam" id="PF05097">
    <property type="entry name" value="DUF688"/>
    <property type="match status" value="1"/>
</dbReference>
<dbReference type="Gene3D" id="3.30.420.10">
    <property type="entry name" value="Ribonuclease H-like superfamily/Ribonuclease H"/>
    <property type="match status" value="1"/>
</dbReference>
<feature type="compositionally biased region" description="Basic and acidic residues" evidence="1">
    <location>
        <begin position="56"/>
        <end position="72"/>
    </location>
</feature>
<dbReference type="EMBL" id="RXIC02000020">
    <property type="protein sequence ID" value="KAB1224470.1"/>
    <property type="molecule type" value="Genomic_DNA"/>
</dbReference>
<dbReference type="GO" id="GO:0004523">
    <property type="term" value="F:RNA-DNA hybrid ribonuclease activity"/>
    <property type="evidence" value="ECO:0007669"/>
    <property type="project" value="InterPro"/>
</dbReference>
<feature type="domain" description="RNase H type-1" evidence="2">
    <location>
        <begin position="283"/>
        <end position="363"/>
    </location>
</feature>
<reference evidence="3 4" key="1">
    <citation type="journal article" date="2019" name="Plant Biotechnol. J.">
        <title>The red bayberry genome and genetic basis of sex determination.</title>
        <authorList>
            <person name="Jia H.M."/>
            <person name="Jia H.J."/>
            <person name="Cai Q.L."/>
            <person name="Wang Y."/>
            <person name="Zhao H.B."/>
            <person name="Yang W.F."/>
            <person name="Wang G.Y."/>
            <person name="Li Y.H."/>
            <person name="Zhan D.L."/>
            <person name="Shen Y.T."/>
            <person name="Niu Q.F."/>
            <person name="Chang L."/>
            <person name="Qiu J."/>
            <person name="Zhao L."/>
            <person name="Xie H.B."/>
            <person name="Fu W.Y."/>
            <person name="Jin J."/>
            <person name="Li X.W."/>
            <person name="Jiao Y."/>
            <person name="Zhou C.C."/>
            <person name="Tu T."/>
            <person name="Chai C.Y."/>
            <person name="Gao J.L."/>
            <person name="Fan L.J."/>
            <person name="van de Weg E."/>
            <person name="Wang J.Y."/>
            <person name="Gao Z.S."/>
        </authorList>
    </citation>
    <scope>NUCLEOTIDE SEQUENCE [LARGE SCALE GENOMIC DNA]</scope>
    <source>
        <tissue evidence="3">Leaves</tissue>
    </source>
</reference>
<keyword evidence="4" id="KW-1185">Reference proteome</keyword>
<gene>
    <name evidence="3" type="ORF">CJ030_MR2G016359</name>
</gene>
<feature type="region of interest" description="Disordered" evidence="1">
    <location>
        <begin position="48"/>
        <end position="78"/>
    </location>
</feature>
<dbReference type="AlphaFoldDB" id="A0A6A1WNV8"/>
<dbReference type="PANTHER" id="PTHR33671">
    <property type="entry name" value="N-METHYLTRANSFERASE, PUTATIVE (DUF688)-RELATED"/>
    <property type="match status" value="1"/>
</dbReference>
<protein>
    <recommendedName>
        <fullName evidence="2">RNase H type-1 domain-containing protein</fullName>
    </recommendedName>
</protein>
<accession>A0A6A1WNV8</accession>